<comment type="caution">
    <text evidence="9">The sequence shown here is derived from an EMBL/GenBank/DDBJ whole genome shotgun (WGS) entry which is preliminary data.</text>
</comment>
<dbReference type="SMART" id="SM00034">
    <property type="entry name" value="CLECT"/>
    <property type="match status" value="1"/>
</dbReference>
<evidence type="ECO:0000313" key="9">
    <source>
        <dbReference type="EMBL" id="GFH61903.1"/>
    </source>
</evidence>
<accession>A0AAD3DCJ3</accession>
<dbReference type="SUPFAM" id="SSF56436">
    <property type="entry name" value="C-type lectin-like"/>
    <property type="match status" value="1"/>
</dbReference>
<organism evidence="9 10">
    <name type="scientific">Chaetoceros tenuissimus</name>
    <dbReference type="NCBI Taxonomy" id="426638"/>
    <lineage>
        <taxon>Eukaryota</taxon>
        <taxon>Sar</taxon>
        <taxon>Stramenopiles</taxon>
        <taxon>Ochrophyta</taxon>
        <taxon>Bacillariophyta</taxon>
        <taxon>Coscinodiscophyceae</taxon>
        <taxon>Chaetocerotophycidae</taxon>
        <taxon>Chaetocerotales</taxon>
        <taxon>Chaetocerotaceae</taxon>
        <taxon>Chaetoceros</taxon>
    </lineage>
</organism>
<proteinExistence type="predicted"/>
<keyword evidence="3" id="KW-1133">Transmembrane helix</keyword>
<name>A0AAD3DCJ3_9STRA</name>
<evidence type="ECO:0000256" key="2">
    <source>
        <dbReference type="ARBA" id="ARBA00022737"/>
    </source>
</evidence>
<dbReference type="AlphaFoldDB" id="A0AAD3DCJ3"/>
<dbReference type="InterPro" id="IPR035993">
    <property type="entry name" value="Notch-like_dom_sf"/>
</dbReference>
<dbReference type="Gene3D" id="3.10.100.10">
    <property type="entry name" value="Mannose-Binding Protein A, subunit A"/>
    <property type="match status" value="1"/>
</dbReference>
<evidence type="ECO:0000256" key="3">
    <source>
        <dbReference type="ARBA" id="ARBA00022989"/>
    </source>
</evidence>
<reference evidence="9 10" key="1">
    <citation type="journal article" date="2021" name="Sci. Rep.">
        <title>The genome of the diatom Chaetoceros tenuissimus carries an ancient integrated fragment of an extant virus.</title>
        <authorList>
            <person name="Hongo Y."/>
            <person name="Kimura K."/>
            <person name="Takaki Y."/>
            <person name="Yoshida Y."/>
            <person name="Baba S."/>
            <person name="Kobayashi G."/>
            <person name="Nagasaki K."/>
            <person name="Hano T."/>
            <person name="Tomaru Y."/>
        </authorList>
    </citation>
    <scope>NUCLEOTIDE SEQUENCE [LARGE SCALE GENOMIC DNA]</scope>
    <source>
        <strain evidence="9 10">NIES-3715</strain>
    </source>
</reference>
<keyword evidence="5" id="KW-1015">Disulfide bond</keyword>
<keyword evidence="2" id="KW-0677">Repeat</keyword>
<evidence type="ECO:0000256" key="4">
    <source>
        <dbReference type="ARBA" id="ARBA00023136"/>
    </source>
</evidence>
<evidence type="ECO:0000259" key="8">
    <source>
        <dbReference type="PROSITE" id="PS50041"/>
    </source>
</evidence>
<dbReference type="PROSITE" id="PS50041">
    <property type="entry name" value="C_TYPE_LECTIN_2"/>
    <property type="match status" value="1"/>
</dbReference>
<feature type="domain" description="C-type lectin" evidence="8">
    <location>
        <begin position="320"/>
        <end position="439"/>
    </location>
</feature>
<keyword evidence="6" id="KW-0325">Glycoprotein</keyword>
<evidence type="ECO:0000313" key="10">
    <source>
        <dbReference type="Proteomes" id="UP001054902"/>
    </source>
</evidence>
<dbReference type="InterPro" id="IPR016187">
    <property type="entry name" value="CTDL_fold"/>
</dbReference>
<sequence length="467" mass="52801">MTRQKYPACVEEVPSFEKFWTLLQNDECDMLFNNIQCGYDGGDCEDFNAIYPDCAVEYASRIADGRCDGYPYNAIECRLDGGDCRPDAIYCDSSKIGTIGDGICDEDLNTHECLYDKGDCLETKDLCDIKNDNGMRVIVPGDGICGVAHEVMELSSHQENMFNYTQSGLYAGKDECDYDGGDCLHPRYPGCYFDDRFPLFLSEIGDGICQNYFPYNTRECAWDGGDCLAFNAKYPECKGPHPEKIGDGICDKDYDTVECGYDEGDCGVPKYPECRVSDPSELGNGRCNFYGNYNTIKCGYDDGDCTEYNEAPETSRIIFYCLNLAEYSYQDHELVARDYNGHLFSLHYDYEQRFLENILFIFQKNSNPELWISGKYDEQENGTWLHEDGSLFDYSNWGPNEPSGYKDHNCISLTKTNWTEVKVTWRDALCTEEKGAVYKVTDLRAPGSDSTSIHCVKDSDIFGLGGT</sequence>
<comment type="subcellular location">
    <subcellularLocation>
        <location evidence="7">Endomembrane system</location>
        <topology evidence="7">Single-pass type I membrane protein</topology>
    </subcellularLocation>
</comment>
<dbReference type="Pfam" id="PF00059">
    <property type="entry name" value="Lectin_C"/>
    <property type="match status" value="1"/>
</dbReference>
<evidence type="ECO:0000256" key="1">
    <source>
        <dbReference type="ARBA" id="ARBA00022692"/>
    </source>
</evidence>
<keyword evidence="10" id="KW-1185">Reference proteome</keyword>
<dbReference type="SMART" id="SM00004">
    <property type="entry name" value="NL"/>
    <property type="match status" value="3"/>
</dbReference>
<dbReference type="EMBL" id="BLLK01000075">
    <property type="protein sequence ID" value="GFH61903.1"/>
    <property type="molecule type" value="Genomic_DNA"/>
</dbReference>
<keyword evidence="4" id="KW-0472">Membrane</keyword>
<evidence type="ECO:0000256" key="5">
    <source>
        <dbReference type="ARBA" id="ARBA00023157"/>
    </source>
</evidence>
<dbReference type="CDD" id="cd00037">
    <property type="entry name" value="CLECT"/>
    <property type="match status" value="1"/>
</dbReference>
<gene>
    <name evidence="9" type="ORF">CTEN210_18378</name>
</gene>
<dbReference type="InterPro" id="IPR001304">
    <property type="entry name" value="C-type_lectin-like"/>
</dbReference>
<dbReference type="InterPro" id="IPR000800">
    <property type="entry name" value="Notch_dom"/>
</dbReference>
<dbReference type="Proteomes" id="UP001054902">
    <property type="component" value="Unassembled WGS sequence"/>
</dbReference>
<dbReference type="SUPFAM" id="SSF90193">
    <property type="entry name" value="Notch domain"/>
    <property type="match status" value="1"/>
</dbReference>
<evidence type="ECO:0000256" key="7">
    <source>
        <dbReference type="ARBA" id="ARBA00046288"/>
    </source>
</evidence>
<protein>
    <recommendedName>
        <fullName evidence="8">C-type lectin domain-containing protein</fullName>
    </recommendedName>
</protein>
<dbReference type="Gene3D" id="3.30.300.320">
    <property type="match status" value="4"/>
</dbReference>
<dbReference type="InterPro" id="IPR016186">
    <property type="entry name" value="C-type_lectin-like/link_sf"/>
</dbReference>
<dbReference type="GO" id="GO:0012505">
    <property type="term" value="C:endomembrane system"/>
    <property type="evidence" value="ECO:0007669"/>
    <property type="project" value="UniProtKB-SubCell"/>
</dbReference>
<dbReference type="Pfam" id="PF00066">
    <property type="entry name" value="Notch"/>
    <property type="match status" value="1"/>
</dbReference>
<keyword evidence="1" id="KW-0812">Transmembrane</keyword>
<evidence type="ECO:0000256" key="6">
    <source>
        <dbReference type="ARBA" id="ARBA00023180"/>
    </source>
</evidence>